<evidence type="ECO:0000256" key="1">
    <source>
        <dbReference type="ARBA" id="ARBA00023018"/>
    </source>
</evidence>
<dbReference type="GO" id="GO:0048788">
    <property type="term" value="C:cytoskeleton of presynaptic active zone"/>
    <property type="evidence" value="ECO:0007669"/>
    <property type="project" value="TreeGrafter"/>
</dbReference>
<dbReference type="GO" id="GO:0044325">
    <property type="term" value="F:transmembrane transporter binding"/>
    <property type="evidence" value="ECO:0007669"/>
    <property type="project" value="TreeGrafter"/>
</dbReference>
<dbReference type="PROSITE" id="PS50004">
    <property type="entry name" value="C2"/>
    <property type="match status" value="1"/>
</dbReference>
<dbReference type="GO" id="GO:0042391">
    <property type="term" value="P:regulation of membrane potential"/>
    <property type="evidence" value="ECO:0007669"/>
    <property type="project" value="TreeGrafter"/>
</dbReference>
<dbReference type="InterPro" id="IPR036034">
    <property type="entry name" value="PDZ_sf"/>
</dbReference>
<dbReference type="PROSITE" id="PS50106">
    <property type="entry name" value="PDZ"/>
    <property type="match status" value="1"/>
</dbReference>
<protein>
    <submittedName>
        <fullName evidence="4">Uncharacterized protein</fullName>
    </submittedName>
</protein>
<dbReference type="InterPro" id="IPR011011">
    <property type="entry name" value="Znf_FYVE_PHD"/>
</dbReference>
<feature type="region of interest" description="Disordered" evidence="3">
    <location>
        <begin position="719"/>
        <end position="754"/>
    </location>
</feature>
<feature type="compositionally biased region" description="Polar residues" evidence="3">
    <location>
        <begin position="533"/>
        <end position="569"/>
    </location>
</feature>
<dbReference type="CDD" id="cd06714">
    <property type="entry name" value="PDZ_RIM-like"/>
    <property type="match status" value="1"/>
</dbReference>
<dbReference type="SMART" id="SM00228">
    <property type="entry name" value="PDZ"/>
    <property type="match status" value="1"/>
</dbReference>
<dbReference type="SMART" id="SM00239">
    <property type="entry name" value="C2"/>
    <property type="match status" value="1"/>
</dbReference>
<evidence type="ECO:0000256" key="3">
    <source>
        <dbReference type="SAM" id="MobiDB-lite"/>
    </source>
</evidence>
<accession>A0A182YI91</accession>
<feature type="compositionally biased region" description="Gly residues" evidence="3">
    <location>
        <begin position="879"/>
        <end position="896"/>
    </location>
</feature>
<feature type="region of interest" description="Disordered" evidence="3">
    <location>
        <begin position="169"/>
        <end position="269"/>
    </location>
</feature>
<dbReference type="Proteomes" id="UP000076408">
    <property type="component" value="Unassembled WGS sequence"/>
</dbReference>
<dbReference type="OMA" id="KMASRIC"/>
<evidence type="ECO:0000313" key="5">
    <source>
        <dbReference type="Proteomes" id="UP000076408"/>
    </source>
</evidence>
<dbReference type="GO" id="GO:0050806">
    <property type="term" value="P:positive regulation of synaptic transmission"/>
    <property type="evidence" value="ECO:0007669"/>
    <property type="project" value="TreeGrafter"/>
</dbReference>
<sequence length="923" mass="100984">MVATDEASHQQPSMENTGAFGKLKQTLSTSLLTAQDRVNKMSPRPSLVPDATDTTPQDDPYKEAATLEKVPSEGNKFNTRSGSCRICLKSFKPNDFKKTCVECDQKVCEDCASYSKLQDAEDLDLWRCSVCRRKMASRICIPQESTDSALEVPVMETLQRRHSDIKLGFNQHLDDGKGSALAPPRSPELRRHSDVSPASLKELEKLKGVQNPKNDMDWRKGHSAAPSRSSSPPGGRKEMELGTPRVFSRRPSTKMSRQRSYDDEFKTMSSDTNLAEAGLNLPPPMPRRKSAYDVYAPGVLVNAMQSVKLAPDDPEKMSTSRRSSMKMMADGNEFGADDHTVADMKAAGLIVDDDRRHKRRGSQLPDIPALKDKAAQNTANISVYQCPALEDLEAPKRQTSLDGEGIKIVIHDADAGPLCAAKRSVLLRRDPSDKAHRTRGFGMRVVGGKTGADGRLFAYIVWTVPGGPAEKGGLQQGDKILEWCGTSLTDRSFEEVCAIMDRTGDTAELLVEHATDFKMCELLDEGGMGMNVGGSTYSSSNSTRALPDTNVHTLGSESESTVDKSPSSPTRRKLPKTPEQIAKGKLVSGRVQVHVYYHGERNELVVSVMAADDLPERDETLGYGMYPEAYASIKLLPKTNESHVAQTEVSTPSLNPIWNATITFPDVFSDNLLDRKIEIVLYDLLPHSEPIFLGECSVKLQKACLDDVAVWYRLEDPNHLRGSGPASQPPTNSRLRRRSTTTSQSSIDESSVGSFGRYGSFEGGGASSRFQRSISDDVDSLDESRYLLHPNWSVSGSRRGSTQSEIQMQTLEVHQLGKDYSKSLPGSRRSSFQDSKDQLTVGVPASHYTRRYSTGRTGGTGAGTGGREDPPVRKLSFGGTIGGIGSSSGGGGGGSGSRTEFMRTMSLSRELDMKNRKKKRLFS</sequence>
<dbReference type="GO" id="GO:0048167">
    <property type="term" value="P:regulation of synaptic plasticity"/>
    <property type="evidence" value="ECO:0007669"/>
    <property type="project" value="TreeGrafter"/>
</dbReference>
<dbReference type="VEuPathDB" id="VectorBase:ASTEI08177"/>
<feature type="compositionally biased region" description="Gly residues" evidence="3">
    <location>
        <begin position="856"/>
        <end position="865"/>
    </location>
</feature>
<evidence type="ECO:0000256" key="2">
    <source>
        <dbReference type="ARBA" id="ARBA00034103"/>
    </source>
</evidence>
<dbReference type="VEuPathDB" id="VectorBase:ASTEI20_030942"/>
<keyword evidence="1" id="KW-0770">Synapse</keyword>
<dbReference type="Pfam" id="PF00595">
    <property type="entry name" value="PDZ"/>
    <property type="match status" value="1"/>
</dbReference>
<dbReference type="InterPro" id="IPR001478">
    <property type="entry name" value="PDZ"/>
</dbReference>
<dbReference type="Pfam" id="PF00168">
    <property type="entry name" value="C2"/>
    <property type="match status" value="1"/>
</dbReference>
<dbReference type="EnsemblMetazoa" id="ASTEI08177-RA">
    <property type="protein sequence ID" value="ASTEI08177-PA"/>
    <property type="gene ID" value="ASTEI08177"/>
</dbReference>
<dbReference type="PANTHER" id="PTHR12157:SF24">
    <property type="entry name" value="FIFE, ISOFORM D"/>
    <property type="match status" value="1"/>
</dbReference>
<dbReference type="PANTHER" id="PTHR12157">
    <property type="entry name" value="REGULATING SYNAPTIC MEMBRANE EXOCYTOSIS PROTEIN"/>
    <property type="match status" value="1"/>
</dbReference>
<dbReference type="Gene3D" id="2.60.40.150">
    <property type="entry name" value="C2 domain"/>
    <property type="match status" value="1"/>
</dbReference>
<evidence type="ECO:0000313" key="4">
    <source>
        <dbReference type="EnsemblMetazoa" id="ASTEI08177-PA"/>
    </source>
</evidence>
<dbReference type="SUPFAM" id="SSF50156">
    <property type="entry name" value="PDZ domain-like"/>
    <property type="match status" value="1"/>
</dbReference>
<dbReference type="Gene3D" id="2.30.42.10">
    <property type="match status" value="1"/>
</dbReference>
<dbReference type="SUPFAM" id="SSF49562">
    <property type="entry name" value="C2 domain (Calcium/lipid-binding domain, CaLB)"/>
    <property type="match status" value="1"/>
</dbReference>
<name>A0A182YI91_ANOST</name>
<dbReference type="InterPro" id="IPR035892">
    <property type="entry name" value="C2_domain_sf"/>
</dbReference>
<dbReference type="InterPro" id="IPR000008">
    <property type="entry name" value="C2_dom"/>
</dbReference>
<dbReference type="AlphaFoldDB" id="A0A182YI91"/>
<dbReference type="VEuPathDB" id="VectorBase:ASTE005325"/>
<dbReference type="GO" id="GO:0048791">
    <property type="term" value="P:calcium ion-regulated exocytosis of neurotransmitter"/>
    <property type="evidence" value="ECO:0007669"/>
    <property type="project" value="TreeGrafter"/>
</dbReference>
<feature type="region of interest" description="Disordered" evidence="3">
    <location>
        <begin position="1"/>
        <end position="60"/>
    </location>
</feature>
<dbReference type="FunFam" id="2.30.42.10:FF:000204">
    <property type="entry name" value="Fife, isoform B"/>
    <property type="match status" value="1"/>
</dbReference>
<dbReference type="InterPro" id="IPR013083">
    <property type="entry name" value="Znf_RING/FYVE/PHD"/>
</dbReference>
<dbReference type="GO" id="GO:0031267">
    <property type="term" value="F:small GTPase binding"/>
    <property type="evidence" value="ECO:0007669"/>
    <property type="project" value="InterPro"/>
</dbReference>
<dbReference type="InterPro" id="IPR039032">
    <property type="entry name" value="Rim-like"/>
</dbReference>
<dbReference type="FunFam" id="2.60.40.150:FF:000202">
    <property type="entry name" value="Uncharacterized protein, isoform B"/>
    <property type="match status" value="1"/>
</dbReference>
<feature type="compositionally biased region" description="Low complexity" evidence="3">
    <location>
        <begin position="223"/>
        <end position="234"/>
    </location>
</feature>
<comment type="subcellular location">
    <subcellularLocation>
        <location evidence="2">Synapse</location>
    </subcellularLocation>
</comment>
<dbReference type="Gene3D" id="3.30.40.10">
    <property type="entry name" value="Zinc/RING finger domain, C3HC4 (zinc finger)"/>
    <property type="match status" value="1"/>
</dbReference>
<dbReference type="STRING" id="30069.A0A182YI91"/>
<reference evidence="4" key="2">
    <citation type="submission" date="2020-05" db="UniProtKB">
        <authorList>
            <consortium name="EnsemblMetazoa"/>
        </authorList>
    </citation>
    <scope>IDENTIFICATION</scope>
    <source>
        <strain evidence="4">Indian</strain>
    </source>
</reference>
<reference evidence="5" key="1">
    <citation type="journal article" date="2014" name="Genome Biol.">
        <title>Genome analysis of a major urban malaria vector mosquito, Anopheles stephensi.</title>
        <authorList>
            <person name="Jiang X."/>
            <person name="Peery A."/>
            <person name="Hall A.B."/>
            <person name="Sharma A."/>
            <person name="Chen X.G."/>
            <person name="Waterhouse R.M."/>
            <person name="Komissarov A."/>
            <person name="Riehle M.M."/>
            <person name="Shouche Y."/>
            <person name="Sharakhova M.V."/>
            <person name="Lawson D."/>
            <person name="Pakpour N."/>
            <person name="Arensburger P."/>
            <person name="Davidson V.L."/>
            <person name="Eiglmeier K."/>
            <person name="Emrich S."/>
            <person name="George P."/>
            <person name="Kennedy R.C."/>
            <person name="Mane S.P."/>
            <person name="Maslen G."/>
            <person name="Oringanje C."/>
            <person name="Qi Y."/>
            <person name="Settlage R."/>
            <person name="Tojo M."/>
            <person name="Tubio J.M."/>
            <person name="Unger M.F."/>
            <person name="Wang B."/>
            <person name="Vernick K.D."/>
            <person name="Ribeiro J.M."/>
            <person name="James A.A."/>
            <person name="Michel K."/>
            <person name="Riehle M.A."/>
            <person name="Luckhart S."/>
            <person name="Sharakhov I.V."/>
            <person name="Tu Z."/>
        </authorList>
    </citation>
    <scope>NUCLEOTIDE SEQUENCE [LARGE SCALE GENOMIC DNA]</scope>
    <source>
        <strain evidence="5">Indian</strain>
    </source>
</reference>
<organism evidence="4 5">
    <name type="scientific">Anopheles stephensi</name>
    <name type="common">Indo-Pakistan malaria mosquito</name>
    <dbReference type="NCBI Taxonomy" id="30069"/>
    <lineage>
        <taxon>Eukaryota</taxon>
        <taxon>Metazoa</taxon>
        <taxon>Ecdysozoa</taxon>
        <taxon>Arthropoda</taxon>
        <taxon>Hexapoda</taxon>
        <taxon>Insecta</taxon>
        <taxon>Pterygota</taxon>
        <taxon>Neoptera</taxon>
        <taxon>Endopterygota</taxon>
        <taxon>Diptera</taxon>
        <taxon>Nematocera</taxon>
        <taxon>Culicoidea</taxon>
        <taxon>Culicidae</taxon>
        <taxon>Anophelinae</taxon>
        <taxon>Anopheles</taxon>
    </lineage>
</organism>
<feature type="compositionally biased region" description="Low complexity" evidence="3">
    <location>
        <begin position="49"/>
        <end position="58"/>
    </location>
</feature>
<feature type="region of interest" description="Disordered" evidence="3">
    <location>
        <begin position="820"/>
        <end position="923"/>
    </location>
</feature>
<dbReference type="SUPFAM" id="SSF57903">
    <property type="entry name" value="FYVE/PHD zinc finger"/>
    <property type="match status" value="1"/>
</dbReference>
<dbReference type="VEuPathDB" id="VectorBase:ASTE005326"/>
<dbReference type="GO" id="GO:0042734">
    <property type="term" value="C:presynaptic membrane"/>
    <property type="evidence" value="ECO:0007669"/>
    <property type="project" value="TreeGrafter"/>
</dbReference>
<keyword evidence="5" id="KW-1185">Reference proteome</keyword>
<feature type="region of interest" description="Disordered" evidence="3">
    <location>
        <begin position="533"/>
        <end position="580"/>
    </location>
</feature>
<proteinExistence type="predicted"/>